<dbReference type="Gene3D" id="2.60.40.10">
    <property type="entry name" value="Immunoglobulins"/>
    <property type="match status" value="2"/>
</dbReference>
<dbReference type="InterPro" id="IPR036179">
    <property type="entry name" value="Ig-like_dom_sf"/>
</dbReference>
<feature type="chain" id="PRO_5030033802" evidence="1">
    <location>
        <begin position="26"/>
        <end position="266"/>
    </location>
</feature>
<dbReference type="KEGG" id="lak:106156952"/>
<evidence type="ECO:0000313" key="3">
    <source>
        <dbReference type="Proteomes" id="UP000085678"/>
    </source>
</evidence>
<feature type="domain" description="Ig-like" evidence="2">
    <location>
        <begin position="29"/>
        <end position="121"/>
    </location>
</feature>
<dbReference type="Pfam" id="PF13927">
    <property type="entry name" value="Ig_3"/>
    <property type="match status" value="1"/>
</dbReference>
<keyword evidence="1" id="KW-0732">Signal</keyword>
<reference evidence="4" key="1">
    <citation type="submission" date="2025-08" db="UniProtKB">
        <authorList>
            <consortium name="RefSeq"/>
        </authorList>
    </citation>
    <scope>IDENTIFICATION</scope>
    <source>
        <tissue evidence="4">Gonads</tissue>
    </source>
</reference>
<dbReference type="AlphaFoldDB" id="A0A1S3HPA6"/>
<name>A0A1S3HPA6_LINAN</name>
<dbReference type="SMART" id="SM00409">
    <property type="entry name" value="IG"/>
    <property type="match status" value="2"/>
</dbReference>
<dbReference type="InterPro" id="IPR007110">
    <property type="entry name" value="Ig-like_dom"/>
</dbReference>
<dbReference type="SUPFAM" id="SSF48726">
    <property type="entry name" value="Immunoglobulin"/>
    <property type="match status" value="2"/>
</dbReference>
<dbReference type="InParanoid" id="A0A1S3HPA6"/>
<dbReference type="RefSeq" id="XP_013387857.1">
    <property type="nucleotide sequence ID" value="XM_013532403.2"/>
</dbReference>
<gene>
    <name evidence="4" type="primary">LOC106156952</name>
</gene>
<feature type="signal peptide" evidence="1">
    <location>
        <begin position="1"/>
        <end position="25"/>
    </location>
</feature>
<protein>
    <submittedName>
        <fullName evidence="4">Contactin-6-like</fullName>
    </submittedName>
</protein>
<evidence type="ECO:0000256" key="1">
    <source>
        <dbReference type="SAM" id="SignalP"/>
    </source>
</evidence>
<dbReference type="InterPro" id="IPR013783">
    <property type="entry name" value="Ig-like_fold"/>
</dbReference>
<proteinExistence type="predicted"/>
<evidence type="ECO:0000259" key="2">
    <source>
        <dbReference type="PROSITE" id="PS50835"/>
    </source>
</evidence>
<organism evidence="3 4">
    <name type="scientific">Lingula anatina</name>
    <name type="common">Brachiopod</name>
    <name type="synonym">Lingula unguis</name>
    <dbReference type="NCBI Taxonomy" id="7574"/>
    <lineage>
        <taxon>Eukaryota</taxon>
        <taxon>Metazoa</taxon>
        <taxon>Spiralia</taxon>
        <taxon>Lophotrochozoa</taxon>
        <taxon>Brachiopoda</taxon>
        <taxon>Linguliformea</taxon>
        <taxon>Lingulata</taxon>
        <taxon>Lingulida</taxon>
        <taxon>Linguloidea</taxon>
        <taxon>Lingulidae</taxon>
        <taxon>Lingula</taxon>
    </lineage>
</organism>
<dbReference type="GeneID" id="106156952"/>
<dbReference type="InterPro" id="IPR003599">
    <property type="entry name" value="Ig_sub"/>
</dbReference>
<dbReference type="PROSITE" id="PS50835">
    <property type="entry name" value="IG_LIKE"/>
    <property type="match status" value="1"/>
</dbReference>
<sequence length="266" mass="29411">MLEVKVAWFLVLCLVILANCINVLGQNQPRITNNFSPARIPIADLEDLNLTCTGVSSSDPTPTWKKDGKHVSVNTSISIENGQTSTGIPTSTLIWRKVPLEASGMYTCQFAGVGEDTEEIYIMKAETVNVQVSPFSAVNLTCTVFNWQLYEGPQFYKNNTLLDANNNNYEQSDEITTLNRGLSQGKVHSFKILNATKYDGGKYTCMVTVRYGKNNGNTEHLRSDFTLTVSESSDVTRGGGISWQKTHITSFFIISLLSQALGYLIL</sequence>
<accession>A0A1S3HPA6</accession>
<evidence type="ECO:0000313" key="4">
    <source>
        <dbReference type="RefSeq" id="XP_013387857.1"/>
    </source>
</evidence>
<dbReference type="Proteomes" id="UP000085678">
    <property type="component" value="Unplaced"/>
</dbReference>
<dbReference type="CDD" id="cd00096">
    <property type="entry name" value="Ig"/>
    <property type="match status" value="1"/>
</dbReference>
<keyword evidence="3" id="KW-1185">Reference proteome</keyword>